<dbReference type="KEGG" id="mfeu:H1D33_23550"/>
<dbReference type="Proteomes" id="UP000510844">
    <property type="component" value="Chromosome"/>
</dbReference>
<protein>
    <submittedName>
        <fullName evidence="3">Uncharacterized protein</fullName>
    </submittedName>
</protein>
<sequence length="369" mass="37769">MLRPRPRRAAVLAVLALVTAGCSASGATTGTGATAPDATSTALGATSGAGESAAGGGPGAPSASSAPAARAGIGARPSAPAARACSVFPADNVWHADVSRLPVHSRSAAMVGAIGAGANVHADFGSGQWEGAPIGIPVTVVPAGQRKVPVTFGYADESDPGPYPIPPDAKVEGGPSGTGDRHVIVWDRTACRAYELFDAHRSGSGWRAGSGAVFDLRSNRMRRAGWTSADAAGLSVLAGLVRYDEVAAGRIDHAIRVTVPRTRTGWTWPASHSASSATDPALPQLGQRLRLKRSVDLSGLPRQARIVAEAMRRHGLIVADHGSAWYISGAPDPRWDNDALHALDRLRGSDFEVVDAAGLMADATSAAVR</sequence>
<name>A0A7L6B2S0_9ACTN</name>
<gene>
    <name evidence="3" type="ORF">H1D33_23550</name>
</gene>
<keyword evidence="2" id="KW-0732">Signal</keyword>
<feature type="compositionally biased region" description="Low complexity" evidence="1">
    <location>
        <begin position="60"/>
        <end position="73"/>
    </location>
</feature>
<dbReference type="AlphaFoldDB" id="A0A7L6B2S0"/>
<dbReference type="EMBL" id="CP059322">
    <property type="protein sequence ID" value="QLQ36272.1"/>
    <property type="molecule type" value="Genomic_DNA"/>
</dbReference>
<evidence type="ECO:0000313" key="3">
    <source>
        <dbReference type="EMBL" id="QLQ36272.1"/>
    </source>
</evidence>
<dbReference type="PROSITE" id="PS51257">
    <property type="entry name" value="PROKAR_LIPOPROTEIN"/>
    <property type="match status" value="1"/>
</dbReference>
<accession>A0A7L6B2S0</accession>
<keyword evidence="4" id="KW-1185">Reference proteome</keyword>
<feature type="compositionally biased region" description="Low complexity" evidence="1">
    <location>
        <begin position="26"/>
        <end position="52"/>
    </location>
</feature>
<feature type="signal peptide" evidence="2">
    <location>
        <begin position="1"/>
        <end position="24"/>
    </location>
</feature>
<evidence type="ECO:0000256" key="1">
    <source>
        <dbReference type="SAM" id="MobiDB-lite"/>
    </source>
</evidence>
<evidence type="ECO:0000256" key="2">
    <source>
        <dbReference type="SAM" id="SignalP"/>
    </source>
</evidence>
<reference evidence="3 4" key="2">
    <citation type="journal article" date="2021" name="Mar. Drugs">
        <title>A New Micromonospora Strain with Antibiotic Activity Isolated from the Microbiome of a Mid-Atlantic Deep-Sea Sponge.</title>
        <authorList>
            <person name="Back C.R."/>
            <person name="Stennett H.L."/>
            <person name="Williams S.E."/>
            <person name="Wang L."/>
            <person name="Ojeda Gomez J."/>
            <person name="Abdulle O.M."/>
            <person name="Duffy T."/>
            <person name="Neal C."/>
            <person name="Mantell J."/>
            <person name="Jepson M.A."/>
            <person name="Hendry K.R."/>
            <person name="Powell D."/>
            <person name="Stach J.E.M."/>
            <person name="Essex-Lopresti A.E."/>
            <person name="Willis C.L."/>
            <person name="Curnow P."/>
            <person name="Race P.R."/>
        </authorList>
    </citation>
    <scope>NUCLEOTIDE SEQUENCE [LARGE SCALE GENOMIC DNA]</scope>
    <source>
        <strain evidence="3 4">28ISP2-46</strain>
    </source>
</reference>
<proteinExistence type="predicted"/>
<dbReference type="RefSeq" id="WP_181568788.1">
    <property type="nucleotide sequence ID" value="NZ_CP059322.2"/>
</dbReference>
<feature type="chain" id="PRO_5039367112" evidence="2">
    <location>
        <begin position="25"/>
        <end position="369"/>
    </location>
</feature>
<evidence type="ECO:0000313" key="4">
    <source>
        <dbReference type="Proteomes" id="UP000510844"/>
    </source>
</evidence>
<organism evidence="3 4">
    <name type="scientific">Micromonospora robiginosa</name>
    <dbReference type="NCBI Taxonomy" id="2749844"/>
    <lineage>
        <taxon>Bacteria</taxon>
        <taxon>Bacillati</taxon>
        <taxon>Actinomycetota</taxon>
        <taxon>Actinomycetes</taxon>
        <taxon>Micromonosporales</taxon>
        <taxon>Micromonosporaceae</taxon>
        <taxon>Micromonospora</taxon>
    </lineage>
</organism>
<feature type="region of interest" description="Disordered" evidence="1">
    <location>
        <begin position="26"/>
        <end position="73"/>
    </location>
</feature>
<reference evidence="4" key="1">
    <citation type="submission" date="2020-07" db="EMBL/GenBank/DDBJ databases">
        <title>A new Micromonospora strain with potent antibiotic activity isolated from the microbiome of a mid-Atlantic deep-sea sponge.</title>
        <authorList>
            <person name="Back C.R."/>
            <person name="Stennett H.L."/>
            <person name="Williams S.E."/>
            <person name="Wang L."/>
            <person name="Ojeda Gomez J."/>
            <person name="Abdulle O.M."/>
            <person name="Duffy T."/>
            <person name="Hendry K.R."/>
            <person name="Powell D."/>
            <person name="Stach J.E."/>
            <person name="Essex-Lopresti A.E."/>
            <person name="Willis C.L."/>
            <person name="Curnow P."/>
            <person name="Race P.R."/>
        </authorList>
    </citation>
    <scope>NUCLEOTIDE SEQUENCE [LARGE SCALE GENOMIC DNA]</scope>
    <source>
        <strain evidence="4">28ISP2-46</strain>
    </source>
</reference>